<evidence type="ECO:0000259" key="5">
    <source>
        <dbReference type="SMART" id="SM00872"/>
    </source>
</evidence>
<dbReference type="Gene3D" id="3.20.110.10">
    <property type="entry name" value="Glycoside hydrolase 38, N terminal domain"/>
    <property type="match status" value="1"/>
</dbReference>
<dbReference type="InterPro" id="IPR037094">
    <property type="entry name" value="Glyco_hydro_38_cen_sf"/>
</dbReference>
<dbReference type="SUPFAM" id="SSF88688">
    <property type="entry name" value="Families 57/38 glycoside transferase middle domain"/>
    <property type="match status" value="1"/>
</dbReference>
<dbReference type="Gene3D" id="2.70.98.30">
    <property type="entry name" value="Golgi alpha-mannosidase II, domain 4"/>
    <property type="match status" value="1"/>
</dbReference>
<dbReference type="InterPro" id="IPR027291">
    <property type="entry name" value="Glyco_hydro_38_N_sf"/>
</dbReference>
<dbReference type="Pfam" id="PF09261">
    <property type="entry name" value="Alpha-mann_mid"/>
    <property type="match status" value="1"/>
</dbReference>
<keyword evidence="2" id="KW-0479">Metal-binding</keyword>
<dbReference type="Pfam" id="PF07748">
    <property type="entry name" value="Glyco_hydro_38C"/>
    <property type="match status" value="1"/>
</dbReference>
<feature type="domain" description="Glycoside hydrolase family 38 central" evidence="5">
    <location>
        <begin position="379"/>
        <end position="453"/>
    </location>
</feature>
<dbReference type="SMART" id="SM00872">
    <property type="entry name" value="Alpha-mann_mid"/>
    <property type="match status" value="1"/>
</dbReference>
<dbReference type="GO" id="GO:0006013">
    <property type="term" value="P:mannose metabolic process"/>
    <property type="evidence" value="ECO:0007669"/>
    <property type="project" value="InterPro"/>
</dbReference>
<dbReference type="SUPFAM" id="SSF74650">
    <property type="entry name" value="Galactose mutarotase-like"/>
    <property type="match status" value="1"/>
</dbReference>
<dbReference type="PANTHER" id="PTHR46017:SF1">
    <property type="entry name" value="ALPHA-MANNOSIDASE 2C1"/>
    <property type="match status" value="1"/>
</dbReference>
<dbReference type="GO" id="GO:0046872">
    <property type="term" value="F:metal ion binding"/>
    <property type="evidence" value="ECO:0007669"/>
    <property type="project" value="UniProtKB-KW"/>
</dbReference>
<dbReference type="EMBL" id="CP048000">
    <property type="protein sequence ID" value="QHQ60930.1"/>
    <property type="molecule type" value="Genomic_DNA"/>
</dbReference>
<accession>A0A6P1TI93</accession>
<dbReference type="KEGG" id="anr:Ana3638_09240"/>
<evidence type="ECO:0000313" key="7">
    <source>
        <dbReference type="Proteomes" id="UP000464314"/>
    </source>
</evidence>
<dbReference type="Gene3D" id="1.20.1270.50">
    <property type="entry name" value="Glycoside hydrolase family 38, central domain"/>
    <property type="match status" value="1"/>
</dbReference>
<evidence type="ECO:0000256" key="2">
    <source>
        <dbReference type="ARBA" id="ARBA00022723"/>
    </source>
</evidence>
<keyword evidence="7" id="KW-1185">Reference proteome</keyword>
<gene>
    <name evidence="6" type="ORF">Ana3638_09240</name>
</gene>
<dbReference type="CDD" id="cd10789">
    <property type="entry name" value="GH38N_AMII_ER_cytosolic"/>
    <property type="match status" value="1"/>
</dbReference>
<dbReference type="RefSeq" id="WP_161837758.1">
    <property type="nucleotide sequence ID" value="NZ_CP048000.1"/>
</dbReference>
<proteinExistence type="inferred from homology"/>
<evidence type="ECO:0000256" key="1">
    <source>
        <dbReference type="ARBA" id="ARBA00009792"/>
    </source>
</evidence>
<dbReference type="InterPro" id="IPR000602">
    <property type="entry name" value="Glyco_hydro_38_N"/>
</dbReference>
<sequence length="969" mass="109546">MKENLIYPAAKYTRLKRQVGGNREKYHYEETFGQPMEEFYGITMPNAWNRRILAEIEFSIRLSKELNGKYDGILHQTLDYLLDKMNNEGALTINTCKEAEQMLLPLSGVAKEYELILAAHAHIDMNWMWGWQETVAATIATFQTMLKLMEEYPDFHFSQSQAAVYKIIEDYAPELKEKMKQRIREGRWEITASAWVETDKNMPSAESLLNHIYYTKKYLKEHWEVEEASLDIDFSPDTFGHSAHLPELDTLGGVKYYYHCRGLDGDNALYRWRSKSGKELLVYREQYWYNSGITPLPAIGLIDVAKRSGGLKTGLVVYGVGDHGGGPTRKDLERAIEMMEWPVFPQLRFGTFHDYFKAAETVRDKIPVVEQELNFIFPGCYTTQSRLKLGNRHAENGLYEAECLDAFANGILHTPYQSVQYESAWQSMLFTHFHDILTGSCVQESREHAMGLLSHSIATAGTRASFAMQALAGNIDTSGISMEEGLPVESKAYSQSEGAGAGYGITALKGIPAPEQGAGLTRIYHIFNVTACDREDNCLLTVWDYTGDLRYLYAQDTNGKEIPIQLIDTMPKTYWDHKYFRVLVKVKAPAFGFTTIVLSQKEAEEYQIYLQPSVRTNKPTENIILENKFLRAEFDFKNGSLISLNDKKTGKELLKDKERGGLRYLTTERDSSSAWQIGRYTDIQSDCFQTTKITMEKGNLRQGFTVEQTVKNSLVKTEVFLEEGARALTIHLEIDWHEVSRDKEPVPVLLYHLPLKETDNFLYDVPGGVQYRRGMQLDVPGLTFGAALDEKSSKAVFLASDCKYGYRGSEDGLSCTLINSTTNPDPYPERGIHNITLYAGICEKNPVILQTLVSRFLHPLLFQSGNVHKGTLPLTESMLKINGGLLNETQNAVVSGIFRLNRKLVVRISEICGQRAEVNLEFNQEPKKAGLIDIVGTEMDGTVTISGNTVKVSIPAYSTVMVQISGEEI</sequence>
<dbReference type="InterPro" id="IPR015341">
    <property type="entry name" value="Glyco_hydro_38_cen"/>
</dbReference>
<dbReference type="Proteomes" id="UP000464314">
    <property type="component" value="Chromosome"/>
</dbReference>
<evidence type="ECO:0000256" key="3">
    <source>
        <dbReference type="ARBA" id="ARBA00022801"/>
    </source>
</evidence>
<dbReference type="InterPro" id="IPR028995">
    <property type="entry name" value="Glyco_hydro_57/38_cen_sf"/>
</dbReference>
<dbReference type="SUPFAM" id="SSF88713">
    <property type="entry name" value="Glycoside hydrolase/deacetylase"/>
    <property type="match status" value="1"/>
</dbReference>
<dbReference type="Pfam" id="PF01074">
    <property type="entry name" value="Glyco_hydro_38N"/>
    <property type="match status" value="1"/>
</dbReference>
<dbReference type="PANTHER" id="PTHR46017">
    <property type="entry name" value="ALPHA-MANNOSIDASE 2C1"/>
    <property type="match status" value="1"/>
</dbReference>
<dbReference type="AlphaFoldDB" id="A0A6P1TI93"/>
<evidence type="ECO:0000313" key="6">
    <source>
        <dbReference type="EMBL" id="QHQ60930.1"/>
    </source>
</evidence>
<organism evidence="6 7">
    <name type="scientific">Anaerocolumna sedimenticola</name>
    <dbReference type="NCBI Taxonomy" id="2696063"/>
    <lineage>
        <taxon>Bacteria</taxon>
        <taxon>Bacillati</taxon>
        <taxon>Bacillota</taxon>
        <taxon>Clostridia</taxon>
        <taxon>Lachnospirales</taxon>
        <taxon>Lachnospiraceae</taxon>
        <taxon>Anaerocolumna</taxon>
    </lineage>
</organism>
<reference evidence="6 7" key="1">
    <citation type="submission" date="2020-01" db="EMBL/GenBank/DDBJ databases">
        <title>Genome analysis of Anaerocolumna sp. CBA3638.</title>
        <authorList>
            <person name="Kim J."/>
            <person name="Roh S.W."/>
        </authorList>
    </citation>
    <scope>NUCLEOTIDE SEQUENCE [LARGE SCALE GENOMIC DNA]</scope>
    <source>
        <strain evidence="6 7">CBA3638</strain>
    </source>
</reference>
<keyword evidence="3" id="KW-0378">Hydrolase</keyword>
<comment type="similarity">
    <text evidence="1">Belongs to the glycosyl hydrolase 38 family.</text>
</comment>
<dbReference type="GO" id="GO:0030246">
    <property type="term" value="F:carbohydrate binding"/>
    <property type="evidence" value="ECO:0007669"/>
    <property type="project" value="InterPro"/>
</dbReference>
<name>A0A6P1TI93_9FIRM</name>
<dbReference type="InterPro" id="IPR011013">
    <property type="entry name" value="Gal_mutarotase_sf_dom"/>
</dbReference>
<evidence type="ECO:0000256" key="4">
    <source>
        <dbReference type="ARBA" id="ARBA00023295"/>
    </source>
</evidence>
<dbReference type="GO" id="GO:0004559">
    <property type="term" value="F:alpha-mannosidase activity"/>
    <property type="evidence" value="ECO:0007669"/>
    <property type="project" value="InterPro"/>
</dbReference>
<dbReference type="InterPro" id="IPR011682">
    <property type="entry name" value="Glyco_hydro_38_C"/>
</dbReference>
<dbReference type="InterPro" id="IPR011330">
    <property type="entry name" value="Glyco_hydro/deAcase_b/a-brl"/>
</dbReference>
<keyword evidence="4" id="KW-0326">Glycosidase</keyword>
<dbReference type="GO" id="GO:0009313">
    <property type="term" value="P:oligosaccharide catabolic process"/>
    <property type="evidence" value="ECO:0007669"/>
    <property type="project" value="TreeGrafter"/>
</dbReference>
<protein>
    <submittedName>
        <fullName evidence="6">Alpha-mannosidase</fullName>
    </submittedName>
</protein>